<evidence type="ECO:0000313" key="2">
    <source>
        <dbReference type="Proteomes" id="UP001060215"/>
    </source>
</evidence>
<proteinExistence type="predicted"/>
<organism evidence="1 2">
    <name type="scientific">Camellia lanceoleosa</name>
    <dbReference type="NCBI Taxonomy" id="1840588"/>
    <lineage>
        <taxon>Eukaryota</taxon>
        <taxon>Viridiplantae</taxon>
        <taxon>Streptophyta</taxon>
        <taxon>Embryophyta</taxon>
        <taxon>Tracheophyta</taxon>
        <taxon>Spermatophyta</taxon>
        <taxon>Magnoliopsida</taxon>
        <taxon>eudicotyledons</taxon>
        <taxon>Gunneridae</taxon>
        <taxon>Pentapetalae</taxon>
        <taxon>asterids</taxon>
        <taxon>Ericales</taxon>
        <taxon>Theaceae</taxon>
        <taxon>Camellia</taxon>
    </lineage>
</organism>
<reference evidence="1 2" key="1">
    <citation type="journal article" date="2022" name="Plant J.">
        <title>Chromosome-level genome of Camellia lanceoleosa provides a valuable resource for understanding genome evolution and self-incompatibility.</title>
        <authorList>
            <person name="Gong W."/>
            <person name="Xiao S."/>
            <person name="Wang L."/>
            <person name="Liao Z."/>
            <person name="Chang Y."/>
            <person name="Mo W."/>
            <person name="Hu G."/>
            <person name="Li W."/>
            <person name="Zhao G."/>
            <person name="Zhu H."/>
            <person name="Hu X."/>
            <person name="Ji K."/>
            <person name="Xiang X."/>
            <person name="Song Q."/>
            <person name="Yuan D."/>
            <person name="Jin S."/>
            <person name="Zhang L."/>
        </authorList>
    </citation>
    <scope>NUCLEOTIDE SEQUENCE [LARGE SCALE GENOMIC DNA]</scope>
    <source>
        <strain evidence="1">SQ_2022a</strain>
    </source>
</reference>
<dbReference type="Proteomes" id="UP001060215">
    <property type="component" value="Chromosome 4"/>
</dbReference>
<protein>
    <submittedName>
        <fullName evidence="1">Uncharacterized protein</fullName>
    </submittedName>
</protein>
<dbReference type="EMBL" id="CM045761">
    <property type="protein sequence ID" value="KAI8016200.1"/>
    <property type="molecule type" value="Genomic_DNA"/>
</dbReference>
<evidence type="ECO:0000313" key="1">
    <source>
        <dbReference type="EMBL" id="KAI8016200.1"/>
    </source>
</evidence>
<keyword evidence="2" id="KW-1185">Reference proteome</keyword>
<accession>A0ACC0HUP7</accession>
<comment type="caution">
    <text evidence="1">The sequence shown here is derived from an EMBL/GenBank/DDBJ whole genome shotgun (WGS) entry which is preliminary data.</text>
</comment>
<gene>
    <name evidence="1" type="ORF">LOK49_LG05G03932</name>
</gene>
<sequence length="107" mass="11876">MRVLCEVVCISKVVEVGLIKEDTTQYEGASLRTEDNHGVVTNRKESMIPRKMRIKTVLSDANITFLISDFENDMDLVELDRKVSLSSPSLPFVVACSGFLGDVSYSS</sequence>
<name>A0ACC0HUP7_9ERIC</name>